<dbReference type="Gene3D" id="1.10.630.10">
    <property type="entry name" value="Cytochrome P450"/>
    <property type="match status" value="1"/>
</dbReference>
<keyword evidence="2 6" id="KW-0479">Metal-binding</keyword>
<evidence type="ECO:0000256" key="4">
    <source>
        <dbReference type="ARBA" id="ARBA00023004"/>
    </source>
</evidence>
<dbReference type="PANTHER" id="PTHR46300:SF2">
    <property type="entry name" value="CYTOCHROME P450 MONOOXYGENASE ALNH-RELATED"/>
    <property type="match status" value="1"/>
</dbReference>
<gene>
    <name evidence="7" type="ORF">K432DRAFT_434159</name>
</gene>
<comment type="similarity">
    <text evidence="1">Belongs to the cytochrome P450 family.</text>
</comment>
<dbReference type="PRINTS" id="PR00463">
    <property type="entry name" value="EP450I"/>
</dbReference>
<keyword evidence="4 6" id="KW-0408">Iron</keyword>
<keyword evidence="3" id="KW-0560">Oxidoreductase</keyword>
<dbReference type="InterPro" id="IPR002401">
    <property type="entry name" value="Cyt_P450_E_grp-I"/>
</dbReference>
<dbReference type="Proteomes" id="UP000250266">
    <property type="component" value="Unassembled WGS sequence"/>
</dbReference>
<dbReference type="SUPFAM" id="SSF48264">
    <property type="entry name" value="Cytochrome P450"/>
    <property type="match status" value="1"/>
</dbReference>
<dbReference type="Pfam" id="PF00067">
    <property type="entry name" value="p450"/>
    <property type="match status" value="1"/>
</dbReference>
<dbReference type="EMBL" id="KV744922">
    <property type="protein sequence ID" value="OCK81403.1"/>
    <property type="molecule type" value="Genomic_DNA"/>
</dbReference>
<keyword evidence="5" id="KW-0503">Monooxygenase</keyword>
<reference evidence="7 8" key="1">
    <citation type="journal article" date="2016" name="Nat. Commun.">
        <title>Ectomycorrhizal ecology is imprinted in the genome of the dominant symbiotic fungus Cenococcum geophilum.</title>
        <authorList>
            <consortium name="DOE Joint Genome Institute"/>
            <person name="Peter M."/>
            <person name="Kohler A."/>
            <person name="Ohm R.A."/>
            <person name="Kuo A."/>
            <person name="Krutzmann J."/>
            <person name="Morin E."/>
            <person name="Arend M."/>
            <person name="Barry K.W."/>
            <person name="Binder M."/>
            <person name="Choi C."/>
            <person name="Clum A."/>
            <person name="Copeland A."/>
            <person name="Grisel N."/>
            <person name="Haridas S."/>
            <person name="Kipfer T."/>
            <person name="LaButti K."/>
            <person name="Lindquist E."/>
            <person name="Lipzen A."/>
            <person name="Maire R."/>
            <person name="Meier B."/>
            <person name="Mihaltcheva S."/>
            <person name="Molinier V."/>
            <person name="Murat C."/>
            <person name="Poggeler S."/>
            <person name="Quandt C.A."/>
            <person name="Sperisen C."/>
            <person name="Tritt A."/>
            <person name="Tisserant E."/>
            <person name="Crous P.W."/>
            <person name="Henrissat B."/>
            <person name="Nehls U."/>
            <person name="Egli S."/>
            <person name="Spatafora J.W."/>
            <person name="Grigoriev I.V."/>
            <person name="Martin F.M."/>
        </authorList>
    </citation>
    <scope>NUCLEOTIDE SEQUENCE [LARGE SCALE GENOMIC DNA]</scope>
    <source>
        <strain evidence="7 8">CBS 459.81</strain>
    </source>
</reference>
<dbReference type="OrthoDB" id="1103324at2759"/>
<accession>A0A8E2ED74</accession>
<dbReference type="AlphaFoldDB" id="A0A8E2ED74"/>
<dbReference type="CDD" id="cd11065">
    <property type="entry name" value="CYP64-like"/>
    <property type="match status" value="1"/>
</dbReference>
<dbReference type="InterPro" id="IPR036396">
    <property type="entry name" value="Cyt_P450_sf"/>
</dbReference>
<dbReference type="InterPro" id="IPR050364">
    <property type="entry name" value="Cytochrome_P450_fung"/>
</dbReference>
<comment type="cofactor">
    <cofactor evidence="6">
        <name>heme</name>
        <dbReference type="ChEBI" id="CHEBI:30413"/>
    </cofactor>
</comment>
<keyword evidence="8" id="KW-1185">Reference proteome</keyword>
<evidence type="ECO:0000313" key="7">
    <source>
        <dbReference type="EMBL" id="OCK81403.1"/>
    </source>
</evidence>
<dbReference type="PANTHER" id="PTHR46300">
    <property type="entry name" value="P450, PUTATIVE (EUROFUNG)-RELATED-RELATED"/>
    <property type="match status" value="1"/>
</dbReference>
<evidence type="ECO:0000313" key="8">
    <source>
        <dbReference type="Proteomes" id="UP000250266"/>
    </source>
</evidence>
<dbReference type="GO" id="GO:0004497">
    <property type="term" value="F:monooxygenase activity"/>
    <property type="evidence" value="ECO:0007669"/>
    <property type="project" value="UniProtKB-KW"/>
</dbReference>
<protein>
    <submittedName>
        <fullName evidence="7">Cytochrome P450</fullName>
    </submittedName>
</protein>
<dbReference type="GO" id="GO:0005506">
    <property type="term" value="F:iron ion binding"/>
    <property type="evidence" value="ECO:0007669"/>
    <property type="project" value="InterPro"/>
</dbReference>
<evidence type="ECO:0000256" key="2">
    <source>
        <dbReference type="ARBA" id="ARBA00022723"/>
    </source>
</evidence>
<organism evidence="7 8">
    <name type="scientific">Lepidopterella palustris CBS 459.81</name>
    <dbReference type="NCBI Taxonomy" id="1314670"/>
    <lineage>
        <taxon>Eukaryota</taxon>
        <taxon>Fungi</taxon>
        <taxon>Dikarya</taxon>
        <taxon>Ascomycota</taxon>
        <taxon>Pezizomycotina</taxon>
        <taxon>Dothideomycetes</taxon>
        <taxon>Pleosporomycetidae</taxon>
        <taxon>Mytilinidiales</taxon>
        <taxon>Argynnaceae</taxon>
        <taxon>Lepidopterella</taxon>
    </lineage>
</organism>
<dbReference type="GO" id="GO:0020037">
    <property type="term" value="F:heme binding"/>
    <property type="evidence" value="ECO:0007669"/>
    <property type="project" value="InterPro"/>
</dbReference>
<dbReference type="InterPro" id="IPR001128">
    <property type="entry name" value="Cyt_P450"/>
</dbReference>
<feature type="binding site" description="axial binding residue" evidence="6">
    <location>
        <position position="443"/>
    </location>
    <ligand>
        <name>heme</name>
        <dbReference type="ChEBI" id="CHEBI:30413"/>
    </ligand>
    <ligandPart>
        <name>Fe</name>
        <dbReference type="ChEBI" id="CHEBI:18248"/>
    </ligandPart>
</feature>
<name>A0A8E2ED74_9PEZI</name>
<evidence type="ECO:0000256" key="3">
    <source>
        <dbReference type="ARBA" id="ARBA00023002"/>
    </source>
</evidence>
<dbReference type="GO" id="GO:0016705">
    <property type="term" value="F:oxidoreductase activity, acting on paired donors, with incorporation or reduction of molecular oxygen"/>
    <property type="evidence" value="ECO:0007669"/>
    <property type="project" value="InterPro"/>
</dbReference>
<sequence>MTPTTISLIAIVLSYGIYRILQLGKRDPRMPPGPPTIPVLGNLHQIPMTGFYKQLRVWGKEFGGIYSLKFGSSNVIVLCDRKSVHDLVDKKGLVYADRPHSYVGQLITQGDHMVLSSNDPITREKRRAATHNLSPKIIDEKLAPIQESEITQLMYDFMETPEDFYRHLRRVTASIACTLVFGQRAATYDTFWGHGVYDALKFFGQALEPGANPPVDEFPFLKYWPTRWAYWKQRAFASGAAMDAIWSKSRAFVEERRKTGEKRDCVADRLLDEYEEKGFPMTQHAFENLLGEMVEGGAETTSSSLLTLVLCLAKNPAIQEKARKEIDVICGTERSPTWSDFKDMPYINCIVKEGMRWRPVISSGLPHRNNKEDEYEGMLIPKDSMIFIPIWALQHSEHLGFKDPETFNPDRYLNHPKLANDYAGSPDYNNRDHYAYGAGRRMCPGIHLAERNQWRMVSKLLWAFEFNEPTDPITGKTIPLDPDAYETGLLHAPLPFKCSIKPRSQAHIDTIRREMAEARKAFAKWE</sequence>
<evidence type="ECO:0000256" key="6">
    <source>
        <dbReference type="PIRSR" id="PIRSR602401-1"/>
    </source>
</evidence>
<keyword evidence="6" id="KW-0349">Heme</keyword>
<evidence type="ECO:0000256" key="5">
    <source>
        <dbReference type="ARBA" id="ARBA00023033"/>
    </source>
</evidence>
<evidence type="ECO:0000256" key="1">
    <source>
        <dbReference type="ARBA" id="ARBA00010617"/>
    </source>
</evidence>
<proteinExistence type="inferred from homology"/>